<comment type="caution">
    <text evidence="2">The sequence shown here is derived from an EMBL/GenBank/DDBJ whole genome shotgun (WGS) entry which is preliminary data.</text>
</comment>
<evidence type="ECO:0000313" key="2">
    <source>
        <dbReference type="EMBL" id="KAJ7046874.1"/>
    </source>
</evidence>
<evidence type="ECO:0000313" key="4">
    <source>
        <dbReference type="Proteomes" id="UP001218188"/>
    </source>
</evidence>
<dbReference type="Proteomes" id="UP001218188">
    <property type="component" value="Unassembled WGS sequence"/>
</dbReference>
<feature type="compositionally biased region" description="Acidic residues" evidence="1">
    <location>
        <begin position="16"/>
        <end position="76"/>
    </location>
</feature>
<feature type="region of interest" description="Disordered" evidence="1">
    <location>
        <begin position="1"/>
        <end position="106"/>
    </location>
</feature>
<protein>
    <submittedName>
        <fullName evidence="2">Uncharacterized protein</fullName>
    </submittedName>
</protein>
<sequence>MGYYWNTEKRQLSSISEDETTEEEATATINEMEEYNIDSEEEIEVESENDKEEEDWEDPEDLEDSQIEDSEEDDETGYNTFQVWTEPPIRSRTNGAYNEKSSKSSF</sequence>
<name>A0AAD6TIG4_9AGAR</name>
<proteinExistence type="predicted"/>
<evidence type="ECO:0000256" key="1">
    <source>
        <dbReference type="SAM" id="MobiDB-lite"/>
    </source>
</evidence>
<evidence type="ECO:0000313" key="3">
    <source>
        <dbReference type="EMBL" id="KAJ7046876.1"/>
    </source>
</evidence>
<dbReference type="EMBL" id="JARJCM010000002">
    <property type="protein sequence ID" value="KAJ7046876.1"/>
    <property type="molecule type" value="Genomic_DNA"/>
</dbReference>
<accession>A0AAD6TIG4</accession>
<dbReference type="AlphaFoldDB" id="A0AAD6TIG4"/>
<gene>
    <name evidence="2" type="ORF">C8F04DRAFT_1172688</name>
    <name evidence="3" type="ORF">C8F04DRAFT_1172690</name>
</gene>
<reference evidence="2" key="1">
    <citation type="submission" date="2023-03" db="EMBL/GenBank/DDBJ databases">
        <title>Massive genome expansion in bonnet fungi (Mycena s.s.) driven by repeated elements and novel gene families across ecological guilds.</title>
        <authorList>
            <consortium name="Lawrence Berkeley National Laboratory"/>
            <person name="Harder C.B."/>
            <person name="Miyauchi S."/>
            <person name="Viragh M."/>
            <person name="Kuo A."/>
            <person name="Thoen E."/>
            <person name="Andreopoulos B."/>
            <person name="Lu D."/>
            <person name="Skrede I."/>
            <person name="Drula E."/>
            <person name="Henrissat B."/>
            <person name="Morin E."/>
            <person name="Kohler A."/>
            <person name="Barry K."/>
            <person name="LaButti K."/>
            <person name="Morin E."/>
            <person name="Salamov A."/>
            <person name="Lipzen A."/>
            <person name="Mereny Z."/>
            <person name="Hegedus B."/>
            <person name="Baldrian P."/>
            <person name="Stursova M."/>
            <person name="Weitz H."/>
            <person name="Taylor A."/>
            <person name="Grigoriev I.V."/>
            <person name="Nagy L.G."/>
            <person name="Martin F."/>
            <person name="Kauserud H."/>
        </authorList>
    </citation>
    <scope>NUCLEOTIDE SEQUENCE</scope>
    <source>
        <strain evidence="2">CBHHK200</strain>
    </source>
</reference>
<keyword evidence="4" id="KW-1185">Reference proteome</keyword>
<organism evidence="2 4">
    <name type="scientific">Mycena alexandri</name>
    <dbReference type="NCBI Taxonomy" id="1745969"/>
    <lineage>
        <taxon>Eukaryota</taxon>
        <taxon>Fungi</taxon>
        <taxon>Dikarya</taxon>
        <taxon>Basidiomycota</taxon>
        <taxon>Agaricomycotina</taxon>
        <taxon>Agaricomycetes</taxon>
        <taxon>Agaricomycetidae</taxon>
        <taxon>Agaricales</taxon>
        <taxon>Marasmiineae</taxon>
        <taxon>Mycenaceae</taxon>
        <taxon>Mycena</taxon>
    </lineage>
</organism>
<dbReference type="EMBL" id="JARJCM010000002">
    <property type="protein sequence ID" value="KAJ7046874.1"/>
    <property type="molecule type" value="Genomic_DNA"/>
</dbReference>